<gene>
    <name evidence="2" type="ORF">GON01_06620</name>
</gene>
<dbReference type="Pfam" id="PF14417">
    <property type="entry name" value="MEDS"/>
    <property type="match status" value="1"/>
</dbReference>
<organism evidence="2 3">
    <name type="scientific">Sphingomonas horti</name>
    <dbReference type="NCBI Taxonomy" id="2682842"/>
    <lineage>
        <taxon>Bacteria</taxon>
        <taxon>Pseudomonadati</taxon>
        <taxon>Pseudomonadota</taxon>
        <taxon>Alphaproteobacteria</taxon>
        <taxon>Sphingomonadales</taxon>
        <taxon>Sphingomonadaceae</taxon>
        <taxon>Sphingomonas</taxon>
    </lineage>
</organism>
<evidence type="ECO:0000313" key="3">
    <source>
        <dbReference type="Proteomes" id="UP000441389"/>
    </source>
</evidence>
<keyword evidence="3" id="KW-1185">Reference proteome</keyword>
<dbReference type="Proteomes" id="UP000441389">
    <property type="component" value="Unassembled WGS sequence"/>
</dbReference>
<dbReference type="RefSeq" id="WP_157026582.1">
    <property type="nucleotide sequence ID" value="NZ_WQMS01000007.1"/>
</dbReference>
<dbReference type="InterPro" id="IPR025847">
    <property type="entry name" value="MEDS_domain"/>
</dbReference>
<proteinExistence type="predicted"/>
<protein>
    <recommendedName>
        <fullName evidence="1">MEDS domain-containing protein</fullName>
    </recommendedName>
</protein>
<name>A0A6I4IZL2_9SPHN</name>
<dbReference type="AlphaFoldDB" id="A0A6I4IZL2"/>
<accession>A0A6I4IZL2</accession>
<reference evidence="2 3" key="1">
    <citation type="submission" date="2019-12" db="EMBL/GenBank/DDBJ databases">
        <authorList>
            <person name="Huq M.A."/>
        </authorList>
    </citation>
    <scope>NUCLEOTIDE SEQUENCE [LARGE SCALE GENOMIC DNA]</scope>
    <source>
        <strain evidence="2 3">MAH-20</strain>
    </source>
</reference>
<evidence type="ECO:0000313" key="2">
    <source>
        <dbReference type="EMBL" id="MVO77607.1"/>
    </source>
</evidence>
<evidence type="ECO:0000259" key="1">
    <source>
        <dbReference type="Pfam" id="PF14417"/>
    </source>
</evidence>
<comment type="caution">
    <text evidence="2">The sequence shown here is derived from an EMBL/GenBank/DDBJ whole genome shotgun (WGS) entry which is preliminary data.</text>
</comment>
<feature type="domain" description="MEDS" evidence="1">
    <location>
        <begin position="18"/>
        <end position="178"/>
    </location>
</feature>
<dbReference type="EMBL" id="WQMS01000007">
    <property type="protein sequence ID" value="MVO77607.1"/>
    <property type="molecule type" value="Genomic_DNA"/>
</dbReference>
<sequence length="205" mass="23416">MSSNSAVRLGNSEMGEVRHACAFFSGFEEAYRVLLPFIEEGFDRGDRAIHIVSPEDEAEHLQRLAAVGIDPVASRATGQLELLHTTDVYHRGDCFDKDRMLETFEAIASASAASEFPMSRIVCNMDWTGEDRPEHEDLIEFEARVNDVWRRHPDVVICAYDLRTLTGDMLIDIMRTHPMVLIGNSLQQNPFFIEPEQFLRERTDR</sequence>